<evidence type="ECO:0000313" key="2">
    <source>
        <dbReference type="EMBL" id="MDI1437098.1"/>
    </source>
</evidence>
<evidence type="ECO:0000313" key="3">
    <source>
        <dbReference type="Proteomes" id="UP001160301"/>
    </source>
</evidence>
<accession>A0ABT6P910</accession>
<reference evidence="2 3" key="1">
    <citation type="submission" date="2023-04" db="EMBL/GenBank/DDBJ databases">
        <title>The genome sequence of Polyangium sorediatum DSM14670.</title>
        <authorList>
            <person name="Zhang X."/>
        </authorList>
    </citation>
    <scope>NUCLEOTIDE SEQUENCE [LARGE SCALE GENOMIC DNA]</scope>
    <source>
        <strain evidence="2 3">DSM 14670</strain>
    </source>
</reference>
<feature type="region of interest" description="Disordered" evidence="1">
    <location>
        <begin position="68"/>
        <end position="93"/>
    </location>
</feature>
<keyword evidence="3" id="KW-1185">Reference proteome</keyword>
<comment type="caution">
    <text evidence="2">The sequence shown here is derived from an EMBL/GenBank/DDBJ whole genome shotgun (WGS) entry which is preliminary data.</text>
</comment>
<dbReference type="RefSeq" id="WP_136973091.1">
    <property type="nucleotide sequence ID" value="NZ_JARZHI010000106.1"/>
</dbReference>
<gene>
    <name evidence="2" type="ORF">QHF89_46760</name>
</gene>
<sequence length="181" mass="19364">MTPLRVLVLSALGMMSVGASVYTLTPPRREPLSVTSLQEPLAFALELELSTELPDALSDFPAEIDGGLDASVPDAGPSRVVASRPSPVPSIQVQRTSVTIDPGSSAGPATRRYLCAFPSPDRWFILSDESSDVSIRAMPLAQQILVAERLPACTCADRCESACRMSRDASAECRLRCRCTP</sequence>
<dbReference type="EMBL" id="JARZHI010000106">
    <property type="protein sequence ID" value="MDI1437098.1"/>
    <property type="molecule type" value="Genomic_DNA"/>
</dbReference>
<evidence type="ECO:0000256" key="1">
    <source>
        <dbReference type="SAM" id="MobiDB-lite"/>
    </source>
</evidence>
<name>A0ABT6P910_9BACT</name>
<organism evidence="2 3">
    <name type="scientific">Polyangium sorediatum</name>
    <dbReference type="NCBI Taxonomy" id="889274"/>
    <lineage>
        <taxon>Bacteria</taxon>
        <taxon>Pseudomonadati</taxon>
        <taxon>Myxococcota</taxon>
        <taxon>Polyangia</taxon>
        <taxon>Polyangiales</taxon>
        <taxon>Polyangiaceae</taxon>
        <taxon>Polyangium</taxon>
    </lineage>
</organism>
<protein>
    <recommendedName>
        <fullName evidence="4">Secreted protein</fullName>
    </recommendedName>
</protein>
<dbReference type="Proteomes" id="UP001160301">
    <property type="component" value="Unassembled WGS sequence"/>
</dbReference>
<evidence type="ECO:0008006" key="4">
    <source>
        <dbReference type="Google" id="ProtNLM"/>
    </source>
</evidence>
<proteinExistence type="predicted"/>